<dbReference type="InterPro" id="IPR001932">
    <property type="entry name" value="PPM-type_phosphatase-like_dom"/>
</dbReference>
<dbReference type="PROSITE" id="PS51746">
    <property type="entry name" value="PPM_2"/>
    <property type="match status" value="1"/>
</dbReference>
<dbReference type="OrthoDB" id="10264738at2759"/>
<feature type="domain" description="PPM-type phosphatase" evidence="1">
    <location>
        <begin position="45"/>
        <end position="276"/>
    </location>
</feature>
<reference evidence="2 3" key="1">
    <citation type="journal article" date="2020" name="Nat. Commun.">
        <title>Genome of Tripterygium wilfordii and identification of cytochrome P450 involved in triptolide biosynthesis.</title>
        <authorList>
            <person name="Tu L."/>
            <person name="Su P."/>
            <person name="Zhang Z."/>
            <person name="Gao L."/>
            <person name="Wang J."/>
            <person name="Hu T."/>
            <person name="Zhou J."/>
            <person name="Zhang Y."/>
            <person name="Zhao Y."/>
            <person name="Liu Y."/>
            <person name="Song Y."/>
            <person name="Tong Y."/>
            <person name="Lu Y."/>
            <person name="Yang J."/>
            <person name="Xu C."/>
            <person name="Jia M."/>
            <person name="Peters R.J."/>
            <person name="Huang L."/>
            <person name="Gao W."/>
        </authorList>
    </citation>
    <scope>NUCLEOTIDE SEQUENCE [LARGE SCALE GENOMIC DNA]</scope>
    <source>
        <strain evidence="3">cv. XIE 37</strain>
        <tissue evidence="2">Leaf</tissue>
    </source>
</reference>
<dbReference type="GO" id="GO:0004722">
    <property type="term" value="F:protein serine/threonine phosphatase activity"/>
    <property type="evidence" value="ECO:0007669"/>
    <property type="project" value="InterPro"/>
</dbReference>
<name>A0A7J7CRM8_TRIWF</name>
<dbReference type="SUPFAM" id="SSF81606">
    <property type="entry name" value="PP2C-like"/>
    <property type="match status" value="1"/>
</dbReference>
<evidence type="ECO:0000313" key="2">
    <source>
        <dbReference type="EMBL" id="KAF5736740.1"/>
    </source>
</evidence>
<sequence>MGLKHLGLKLKGFRLRLFRIGDVGMRRREEEMEKKPSWMIPISHGYHVVDKMDESELDSVVVQREDIEGLEVWFYGVFDARIGDSVIKYMQSHFFDRFPKQCRIGRKSKQTMRKAYLSARAKAREAQKSDEKCMAGSASVMVINGEKLVIANMGNYRVVICRDGKAHQISTRHHRTAKKHWSSGLFLGGMLSWNYKNARGRSHDKGSEVAVGAEGIDSGTEFVILASNGIWEVMKNQEAVSLIHHIEDPQEAAAYLAKEAVNRMSKSCISCIVIRFD</sequence>
<dbReference type="SMART" id="SM00332">
    <property type="entry name" value="PP2Cc"/>
    <property type="match status" value="1"/>
</dbReference>
<evidence type="ECO:0000259" key="1">
    <source>
        <dbReference type="PROSITE" id="PS51746"/>
    </source>
</evidence>
<dbReference type="InterPro" id="IPR015655">
    <property type="entry name" value="PP2C"/>
</dbReference>
<dbReference type="CDD" id="cd00143">
    <property type="entry name" value="PP2Cc"/>
    <property type="match status" value="1"/>
</dbReference>
<dbReference type="Pfam" id="PF00481">
    <property type="entry name" value="PP2C"/>
    <property type="match status" value="2"/>
</dbReference>
<dbReference type="AlphaFoldDB" id="A0A7J7CRM8"/>
<organism evidence="2 3">
    <name type="scientific">Tripterygium wilfordii</name>
    <name type="common">Thunder God vine</name>
    <dbReference type="NCBI Taxonomy" id="458696"/>
    <lineage>
        <taxon>Eukaryota</taxon>
        <taxon>Viridiplantae</taxon>
        <taxon>Streptophyta</taxon>
        <taxon>Embryophyta</taxon>
        <taxon>Tracheophyta</taxon>
        <taxon>Spermatophyta</taxon>
        <taxon>Magnoliopsida</taxon>
        <taxon>eudicotyledons</taxon>
        <taxon>Gunneridae</taxon>
        <taxon>Pentapetalae</taxon>
        <taxon>rosids</taxon>
        <taxon>fabids</taxon>
        <taxon>Celastrales</taxon>
        <taxon>Celastraceae</taxon>
        <taxon>Tripterygium</taxon>
    </lineage>
</organism>
<dbReference type="EMBL" id="JAAARO010000014">
    <property type="protein sequence ID" value="KAF5736740.1"/>
    <property type="molecule type" value="Genomic_DNA"/>
</dbReference>
<comment type="caution">
    <text evidence="2">The sequence shown here is derived from an EMBL/GenBank/DDBJ whole genome shotgun (WGS) entry which is preliminary data.</text>
</comment>
<evidence type="ECO:0000313" key="3">
    <source>
        <dbReference type="Proteomes" id="UP000593562"/>
    </source>
</evidence>
<dbReference type="Gene3D" id="3.60.40.10">
    <property type="entry name" value="PPM-type phosphatase domain"/>
    <property type="match status" value="1"/>
</dbReference>
<dbReference type="PANTHER" id="PTHR47992">
    <property type="entry name" value="PROTEIN PHOSPHATASE"/>
    <property type="match status" value="1"/>
</dbReference>
<protein>
    <submittedName>
        <fullName evidence="2">Putative Phosphatase 2C family protein</fullName>
    </submittedName>
</protein>
<keyword evidence="3" id="KW-1185">Reference proteome</keyword>
<proteinExistence type="predicted"/>
<dbReference type="InParanoid" id="A0A7J7CRM8"/>
<dbReference type="InterPro" id="IPR036457">
    <property type="entry name" value="PPM-type-like_dom_sf"/>
</dbReference>
<dbReference type="Proteomes" id="UP000593562">
    <property type="component" value="Unassembled WGS sequence"/>
</dbReference>
<gene>
    <name evidence="2" type="ORF">HS088_TW14G00892</name>
</gene>
<accession>A0A7J7CRM8</accession>